<evidence type="ECO:0000313" key="2">
    <source>
        <dbReference type="EMBL" id="KIH88780.1"/>
    </source>
</evidence>
<dbReference type="EMBL" id="AWTV01000009">
    <property type="protein sequence ID" value="KIH88780.1"/>
    <property type="molecule type" value="Genomic_DNA"/>
</dbReference>
<dbReference type="VEuPathDB" id="FungiDB:SPBR_09008"/>
<reference evidence="2 3" key="1">
    <citation type="journal article" date="2014" name="BMC Genomics">
        <title>Comparative genomics of the major fungal agents of human and animal Sporotrichosis: Sporothrix schenckii and Sporothrix brasiliensis.</title>
        <authorList>
            <person name="Teixeira M.M."/>
            <person name="de Almeida L.G."/>
            <person name="Kubitschek-Barreira P."/>
            <person name="Alves F.L."/>
            <person name="Kioshima E.S."/>
            <person name="Abadio A.K."/>
            <person name="Fernandes L."/>
            <person name="Derengowski L.S."/>
            <person name="Ferreira K.S."/>
            <person name="Souza R.C."/>
            <person name="Ruiz J.C."/>
            <person name="de Andrade N.C."/>
            <person name="Paes H.C."/>
            <person name="Nicola A.M."/>
            <person name="Albuquerque P."/>
            <person name="Gerber A.L."/>
            <person name="Martins V.P."/>
            <person name="Peconick L.D."/>
            <person name="Neto A.V."/>
            <person name="Chaucanez C.B."/>
            <person name="Silva P.A."/>
            <person name="Cunha O.L."/>
            <person name="de Oliveira F.F."/>
            <person name="dos Santos T.C."/>
            <person name="Barros A.L."/>
            <person name="Soares M.A."/>
            <person name="de Oliveira L.M."/>
            <person name="Marini M.M."/>
            <person name="Villalobos-Duno H."/>
            <person name="Cunha M.M."/>
            <person name="de Hoog S."/>
            <person name="da Silveira J.F."/>
            <person name="Henrissat B."/>
            <person name="Nino-Vega G.A."/>
            <person name="Cisalpino P.S."/>
            <person name="Mora-Montes H.M."/>
            <person name="Almeida S.R."/>
            <person name="Stajich J.E."/>
            <person name="Lopes-Bezerra L.M."/>
            <person name="Vasconcelos A.T."/>
            <person name="Felipe M.S."/>
        </authorList>
    </citation>
    <scope>NUCLEOTIDE SEQUENCE [LARGE SCALE GENOMIC DNA]</scope>
    <source>
        <strain evidence="2 3">5110</strain>
    </source>
</reference>
<dbReference type="HOGENOM" id="CLU_2623607_0_0_1"/>
<feature type="chain" id="PRO_5002150579" description="Secreted protein" evidence="1">
    <location>
        <begin position="23"/>
        <end position="78"/>
    </location>
</feature>
<dbReference type="RefSeq" id="XP_040616790.1">
    <property type="nucleotide sequence ID" value="XM_040767134.1"/>
</dbReference>
<comment type="caution">
    <text evidence="2">The sequence shown here is derived from an EMBL/GenBank/DDBJ whole genome shotgun (WGS) entry which is preliminary data.</text>
</comment>
<feature type="signal peptide" evidence="1">
    <location>
        <begin position="1"/>
        <end position="22"/>
    </location>
</feature>
<accession>A0A0C2IPC6</accession>
<evidence type="ECO:0008006" key="4">
    <source>
        <dbReference type="Google" id="ProtNLM"/>
    </source>
</evidence>
<sequence length="78" mass="7918">MPQPILLASSSFTAILCPISSAHLAPPQQRPCWPCPVKNAGGGTRNEADCAPSRGLDDVGAASLSHPVLADLGPSRGS</sequence>
<dbReference type="GeneID" id="63682055"/>
<name>A0A0C2IPC6_9PEZI</name>
<dbReference type="Proteomes" id="UP000031575">
    <property type="component" value="Unassembled WGS sequence"/>
</dbReference>
<proteinExistence type="predicted"/>
<evidence type="ECO:0000256" key="1">
    <source>
        <dbReference type="SAM" id="SignalP"/>
    </source>
</evidence>
<dbReference type="AlphaFoldDB" id="A0A0C2IPC6"/>
<keyword evidence="1" id="KW-0732">Signal</keyword>
<keyword evidence="3" id="KW-1185">Reference proteome</keyword>
<evidence type="ECO:0000313" key="3">
    <source>
        <dbReference type="Proteomes" id="UP000031575"/>
    </source>
</evidence>
<gene>
    <name evidence="2" type="ORF">SPBR_09008</name>
</gene>
<protein>
    <recommendedName>
        <fullName evidence="4">Secreted protein</fullName>
    </recommendedName>
</protein>
<organism evidence="2 3">
    <name type="scientific">Sporothrix brasiliensis 5110</name>
    <dbReference type="NCBI Taxonomy" id="1398154"/>
    <lineage>
        <taxon>Eukaryota</taxon>
        <taxon>Fungi</taxon>
        <taxon>Dikarya</taxon>
        <taxon>Ascomycota</taxon>
        <taxon>Pezizomycotina</taxon>
        <taxon>Sordariomycetes</taxon>
        <taxon>Sordariomycetidae</taxon>
        <taxon>Ophiostomatales</taxon>
        <taxon>Ophiostomataceae</taxon>
        <taxon>Sporothrix</taxon>
    </lineage>
</organism>